<sequence>MLDVEQLIKDVNKQGYNIKTYQDLYKLKSKDKNLIPILLKYLGSVDKVNEKLFFVSCLGVKGFYDATEALLREFLSSNDRSYKWAIGNSLSIILDKSTLNDLIKIVINKEHGTSRQMIIVALGLFKDKKAIPFLLDLLDDEDVKGHVIMALSKFKDPELIPYIKPFVNHNITWVRNEAKKTIDKLEKLQNDK</sequence>
<protein>
    <submittedName>
        <fullName evidence="1">HEAT repeat-containing protein</fullName>
    </submittedName>
</protein>
<dbReference type="SUPFAM" id="SSF48371">
    <property type="entry name" value="ARM repeat"/>
    <property type="match status" value="1"/>
</dbReference>
<dbReference type="InterPro" id="IPR016024">
    <property type="entry name" value="ARM-type_fold"/>
</dbReference>
<dbReference type="Proteomes" id="UP000199159">
    <property type="component" value="Unassembled WGS sequence"/>
</dbReference>
<gene>
    <name evidence="1" type="ORF">SAMN05216565_10347</name>
</gene>
<evidence type="ECO:0000313" key="2">
    <source>
        <dbReference type="Proteomes" id="UP000199159"/>
    </source>
</evidence>
<reference evidence="2" key="1">
    <citation type="submission" date="2016-10" db="EMBL/GenBank/DDBJ databases">
        <authorList>
            <person name="Varghese N."/>
            <person name="Submissions S."/>
        </authorList>
    </citation>
    <scope>NUCLEOTIDE SEQUENCE [LARGE SCALE GENOMIC DNA]</scope>
    <source>
        <strain evidence="2">IBRC-M10078</strain>
    </source>
</reference>
<proteinExistence type="predicted"/>
<dbReference type="STRING" id="930152.SAMN05216565_10347"/>
<dbReference type="EMBL" id="FNJU01000003">
    <property type="protein sequence ID" value="SDP43524.1"/>
    <property type="molecule type" value="Genomic_DNA"/>
</dbReference>
<dbReference type="OrthoDB" id="3692795at2"/>
<evidence type="ECO:0000313" key="1">
    <source>
        <dbReference type="EMBL" id="SDP43524.1"/>
    </source>
</evidence>
<organism evidence="1 2">
    <name type="scientific">Litchfieldia salsa</name>
    <dbReference type="NCBI Taxonomy" id="930152"/>
    <lineage>
        <taxon>Bacteria</taxon>
        <taxon>Bacillati</taxon>
        <taxon>Bacillota</taxon>
        <taxon>Bacilli</taxon>
        <taxon>Bacillales</taxon>
        <taxon>Bacillaceae</taxon>
        <taxon>Litchfieldia</taxon>
    </lineage>
</organism>
<accession>A0A1H0SP34</accession>
<dbReference type="RefSeq" id="WP_090851515.1">
    <property type="nucleotide sequence ID" value="NZ_FNJU01000003.1"/>
</dbReference>
<name>A0A1H0SP34_9BACI</name>
<dbReference type="Pfam" id="PF13646">
    <property type="entry name" value="HEAT_2"/>
    <property type="match status" value="1"/>
</dbReference>
<dbReference type="InterPro" id="IPR011989">
    <property type="entry name" value="ARM-like"/>
</dbReference>
<keyword evidence="2" id="KW-1185">Reference proteome</keyword>
<dbReference type="Gene3D" id="1.25.10.10">
    <property type="entry name" value="Leucine-rich Repeat Variant"/>
    <property type="match status" value="1"/>
</dbReference>
<dbReference type="AlphaFoldDB" id="A0A1H0SP34"/>